<accession>A0AAJ5WTC7</accession>
<dbReference type="Pfam" id="PF12867">
    <property type="entry name" value="DinB_2"/>
    <property type="match status" value="1"/>
</dbReference>
<dbReference type="Gene3D" id="1.20.120.450">
    <property type="entry name" value="dinb family like domain"/>
    <property type="match status" value="1"/>
</dbReference>
<evidence type="ECO:0000313" key="2">
    <source>
        <dbReference type="EMBL" id="WEK36218.1"/>
    </source>
</evidence>
<dbReference type="Proteomes" id="UP001220610">
    <property type="component" value="Chromosome"/>
</dbReference>
<dbReference type="EMBL" id="CP119311">
    <property type="protein sequence ID" value="WEK36218.1"/>
    <property type="molecule type" value="Genomic_DNA"/>
</dbReference>
<dbReference type="InterPro" id="IPR024775">
    <property type="entry name" value="DinB-like"/>
</dbReference>
<sequence>MKKFDSAQFLDQLQSDVRAIILRVHYLQQQDPEGLQQSPASGQWSVAQVLEHLNSYSRYYLPAIQQALNNHQTRPKALFKAGWLGNYFTSMMRPGPEGQVKNKMKAMRGHIPEADVDAYRIIQEFLQQQQQLLELLETARKADLGRIRIAISIAPFIRLKLGDTFHFFIVHEQRHFVQIERVLKALGTKTAMLQ</sequence>
<evidence type="ECO:0000259" key="1">
    <source>
        <dbReference type="Pfam" id="PF12867"/>
    </source>
</evidence>
<organism evidence="2 3">
    <name type="scientific">Candidatus Pseudobacter hemicellulosilyticus</name>
    <dbReference type="NCBI Taxonomy" id="3121375"/>
    <lineage>
        <taxon>Bacteria</taxon>
        <taxon>Pseudomonadati</taxon>
        <taxon>Bacteroidota</taxon>
        <taxon>Chitinophagia</taxon>
        <taxon>Chitinophagales</taxon>
        <taxon>Chitinophagaceae</taxon>
        <taxon>Pseudobacter</taxon>
    </lineage>
</organism>
<dbReference type="SUPFAM" id="SSF109854">
    <property type="entry name" value="DinB/YfiT-like putative metalloenzymes"/>
    <property type="match status" value="1"/>
</dbReference>
<reference evidence="2" key="1">
    <citation type="submission" date="2023-03" db="EMBL/GenBank/DDBJ databases">
        <title>Andean soil-derived lignocellulolytic bacterial consortium as a source of novel taxa and putative plastic-active enzymes.</title>
        <authorList>
            <person name="Diaz-Garcia L."/>
            <person name="Chuvochina M."/>
            <person name="Feuerriegel G."/>
            <person name="Bunk B."/>
            <person name="Sproer C."/>
            <person name="Streit W.R."/>
            <person name="Rodriguez L.M."/>
            <person name="Overmann J."/>
            <person name="Jimenez D.J."/>
        </authorList>
    </citation>
    <scope>NUCLEOTIDE SEQUENCE</scope>
    <source>
        <strain evidence="2">MAG 7</strain>
    </source>
</reference>
<dbReference type="InterPro" id="IPR034660">
    <property type="entry name" value="DinB/YfiT-like"/>
</dbReference>
<evidence type="ECO:0000313" key="3">
    <source>
        <dbReference type="Proteomes" id="UP001220610"/>
    </source>
</evidence>
<dbReference type="AlphaFoldDB" id="A0AAJ5WTC7"/>
<gene>
    <name evidence="2" type="ORF">P0Y53_01780</name>
</gene>
<feature type="domain" description="DinB-like" evidence="1">
    <location>
        <begin position="25"/>
        <end position="179"/>
    </location>
</feature>
<proteinExistence type="predicted"/>
<protein>
    <submittedName>
        <fullName evidence="2">DinB family protein</fullName>
    </submittedName>
</protein>
<name>A0AAJ5WTC7_9BACT</name>